<protein>
    <recommendedName>
        <fullName evidence="1">PEGA domain-containing protein</fullName>
    </recommendedName>
</protein>
<proteinExistence type="predicted"/>
<dbReference type="EMBL" id="LCJB01000066">
    <property type="protein sequence ID" value="KKT68898.1"/>
    <property type="molecule type" value="Genomic_DNA"/>
</dbReference>
<dbReference type="Proteomes" id="UP000034154">
    <property type="component" value="Unassembled WGS sequence"/>
</dbReference>
<evidence type="ECO:0000259" key="1">
    <source>
        <dbReference type="Pfam" id="PF08308"/>
    </source>
</evidence>
<reference evidence="2 3" key="1">
    <citation type="journal article" date="2015" name="Nature">
        <title>rRNA introns, odd ribosomes, and small enigmatic genomes across a large radiation of phyla.</title>
        <authorList>
            <person name="Brown C.T."/>
            <person name="Hug L.A."/>
            <person name="Thomas B.C."/>
            <person name="Sharon I."/>
            <person name="Castelle C.J."/>
            <person name="Singh A."/>
            <person name="Wilkins M.J."/>
            <person name="Williams K.H."/>
            <person name="Banfield J.F."/>
        </authorList>
    </citation>
    <scope>NUCLEOTIDE SEQUENCE [LARGE SCALE GENOMIC DNA]</scope>
</reference>
<accession>A0A0G1JC06</accession>
<gene>
    <name evidence="2" type="ORF">UW63_C0066G0002</name>
</gene>
<evidence type="ECO:0000313" key="3">
    <source>
        <dbReference type="Proteomes" id="UP000034154"/>
    </source>
</evidence>
<sequence>MKKTTRKIIFFLFLGVFLIAAPLVVFYTAGYRLNFEQMSLVKTGLFYLSTNPKGATVILDDKNIGRETTAILKNILPGEYLVRLEKEGYLPWEKKLEIKENETTFVQKAILFSSTEPTLKIAGPFLLSALDQTGENLAFALTEGSWVEIWSQNLASDEKKLLLRLSKNSFDKLNLSWLAGNDHLLLVKETRAGLETWLTIDQNGKSQTADETLKNEWLSDNQLLFTKNTNTGVDLIRRDQNNSEQTLASLPSGNYEFIPSPSSLILLQEKTRKKIFLIDNRGVDQPILLNTAAFVAAWNPQNKNQLLYASDFELHIFDAEKQTDTLLTRVSAPIIDAAWQPSAADIFYADNNNLYALELDRRGSGYQIFTLATLDKIEAFAPTSDEQTIYLVGTQGQEIGVFERKLLK</sequence>
<dbReference type="SUPFAM" id="SSF82171">
    <property type="entry name" value="DPP6 N-terminal domain-like"/>
    <property type="match status" value="1"/>
</dbReference>
<dbReference type="InterPro" id="IPR013229">
    <property type="entry name" value="PEGA"/>
</dbReference>
<name>A0A0G1JC06_9BACT</name>
<feature type="domain" description="PEGA" evidence="1">
    <location>
        <begin position="47"/>
        <end position="108"/>
    </location>
</feature>
<evidence type="ECO:0000313" key="2">
    <source>
        <dbReference type="EMBL" id="KKT68898.1"/>
    </source>
</evidence>
<organism evidence="2 3">
    <name type="scientific">Candidatus Uhrbacteria bacterium GW2011_GWF2_44_350</name>
    <dbReference type="NCBI Taxonomy" id="1619000"/>
    <lineage>
        <taxon>Bacteria</taxon>
        <taxon>Candidatus Uhriibacteriota</taxon>
    </lineage>
</organism>
<comment type="caution">
    <text evidence="2">The sequence shown here is derived from an EMBL/GenBank/DDBJ whole genome shotgun (WGS) entry which is preliminary data.</text>
</comment>
<dbReference type="Pfam" id="PF08308">
    <property type="entry name" value="PEGA"/>
    <property type="match status" value="1"/>
</dbReference>
<dbReference type="AlphaFoldDB" id="A0A0G1JC06"/>